<name>A0A2T7UWM1_9RHOB</name>
<keyword evidence="2" id="KW-1185">Reference proteome</keyword>
<accession>A0A2T7UWM1</accession>
<proteinExistence type="predicted"/>
<dbReference type="AlphaFoldDB" id="A0A2T7UWM1"/>
<dbReference type="RefSeq" id="WP_107749686.1">
    <property type="nucleotide sequence ID" value="NZ_QBKF01000001.1"/>
</dbReference>
<organism evidence="1 2">
    <name type="scientific">Pararhodobacter aggregans</name>
    <dbReference type="NCBI Taxonomy" id="404875"/>
    <lineage>
        <taxon>Bacteria</taxon>
        <taxon>Pseudomonadati</taxon>
        <taxon>Pseudomonadota</taxon>
        <taxon>Alphaproteobacteria</taxon>
        <taxon>Rhodobacterales</taxon>
        <taxon>Paracoccaceae</taxon>
        <taxon>Pararhodobacter</taxon>
    </lineage>
</organism>
<comment type="caution">
    <text evidence="1">The sequence shown here is derived from an EMBL/GenBank/DDBJ whole genome shotgun (WGS) entry which is preliminary data.</text>
</comment>
<protein>
    <submittedName>
        <fullName evidence="1">Molybdopterin guanine dinucleotide synthesis</fullName>
    </submittedName>
</protein>
<reference evidence="1 2" key="1">
    <citation type="journal article" date="2011" name="Syst. Appl. Microbiol.">
        <title>Defluviimonas denitrificans gen. nov., sp. nov., and Pararhodobacter aggregans gen. nov., sp. nov., non-phototrophic Rhodobacteraceae from the biofilter of a marine aquaculture.</title>
        <authorList>
            <person name="Foesel B.U."/>
            <person name="Drake H.L."/>
            <person name="Schramm A."/>
        </authorList>
    </citation>
    <scope>NUCLEOTIDE SEQUENCE [LARGE SCALE GENOMIC DNA]</scope>
    <source>
        <strain evidence="1 2">D1-19</strain>
    </source>
</reference>
<dbReference type="EMBL" id="QDDR01000001">
    <property type="protein sequence ID" value="PVE49183.1"/>
    <property type="molecule type" value="Genomic_DNA"/>
</dbReference>
<evidence type="ECO:0000313" key="1">
    <source>
        <dbReference type="EMBL" id="PVE49183.1"/>
    </source>
</evidence>
<dbReference type="Proteomes" id="UP000244810">
    <property type="component" value="Unassembled WGS sequence"/>
</dbReference>
<dbReference type="OrthoDB" id="9804758at2"/>
<evidence type="ECO:0000313" key="2">
    <source>
        <dbReference type="Proteomes" id="UP000244810"/>
    </source>
</evidence>
<sequence>MRPERLAILDWSAANRPRQGKDSIWLGLSDGTASNPRTRALAFEALATLVEETLTRGETLLIGADFPFGYPAGFARALTGRDGALAVWGWLAAQLTDGPDNRSNRIELAARINGMLPGFGPFWFNPTRQGFAALPHKGSQRAGHGFPEHRLADATAKGAQSPWKLGGAGAVGSQALTGIAMLERLRRAFPGRVAVWPFEPLTAPVILAEVFPSILAPEVNARLGPGVVKDQVQVTLLARALHALPSLGPLLETPPDPRIADEGWILGLGHEMALRAGL</sequence>
<gene>
    <name evidence="1" type="ORF">DDE23_01885</name>
</gene>